<dbReference type="PANTHER" id="PTHR43493:SF5">
    <property type="entry name" value="DNA GYRASE SUBUNIT A, CHLOROPLASTIC_MITOCHONDRIAL"/>
    <property type="match status" value="1"/>
</dbReference>
<dbReference type="SMART" id="SM00434">
    <property type="entry name" value="TOP4c"/>
    <property type="match status" value="1"/>
</dbReference>
<evidence type="ECO:0000256" key="3">
    <source>
        <dbReference type="ARBA" id="ARBA00023029"/>
    </source>
</evidence>
<comment type="similarity">
    <text evidence="2">Belongs to the type II topoisomerase GyrA/ParC subunit family.</text>
</comment>
<keyword evidence="7" id="KW-0175">Coiled coil</keyword>
<evidence type="ECO:0000256" key="6">
    <source>
        <dbReference type="PROSITE-ProRule" id="PRU01384"/>
    </source>
</evidence>
<proteinExistence type="inferred from homology"/>
<keyword evidence="5 6" id="KW-0413">Isomerase</keyword>
<dbReference type="Gene3D" id="1.10.268.10">
    <property type="entry name" value="Topoisomerase, domain 3"/>
    <property type="match status" value="1"/>
</dbReference>
<evidence type="ECO:0000313" key="10">
    <source>
        <dbReference type="EMBL" id="BBY74238.1"/>
    </source>
</evidence>
<dbReference type="GO" id="GO:0034335">
    <property type="term" value="F:DNA negative supercoiling activity"/>
    <property type="evidence" value="ECO:0007669"/>
    <property type="project" value="UniProtKB-ARBA"/>
</dbReference>
<evidence type="ECO:0000256" key="1">
    <source>
        <dbReference type="ARBA" id="ARBA00000185"/>
    </source>
</evidence>
<dbReference type="GO" id="GO:0006265">
    <property type="term" value="P:DNA topological change"/>
    <property type="evidence" value="ECO:0007669"/>
    <property type="project" value="UniProtKB-UniRule"/>
</dbReference>
<dbReference type="Proteomes" id="UP000466554">
    <property type="component" value="Chromosome"/>
</dbReference>
<evidence type="ECO:0000256" key="5">
    <source>
        <dbReference type="ARBA" id="ARBA00023235"/>
    </source>
</evidence>
<comment type="catalytic activity">
    <reaction evidence="1 6">
        <text>ATP-dependent breakage, passage and rejoining of double-stranded DNA.</text>
        <dbReference type="EC" id="5.6.2.2"/>
    </reaction>
</comment>
<evidence type="ECO:0000256" key="8">
    <source>
        <dbReference type="SAM" id="MobiDB-lite"/>
    </source>
</evidence>
<dbReference type="InterPro" id="IPR013760">
    <property type="entry name" value="Topo_IIA-like_dom_sf"/>
</dbReference>
<dbReference type="PANTHER" id="PTHR43493">
    <property type="entry name" value="DNA GYRASE/TOPOISOMERASE SUBUNIT A"/>
    <property type="match status" value="1"/>
</dbReference>
<dbReference type="GO" id="GO:0005524">
    <property type="term" value="F:ATP binding"/>
    <property type="evidence" value="ECO:0007669"/>
    <property type="project" value="InterPro"/>
</dbReference>
<keyword evidence="3 6" id="KW-0799">Topoisomerase</keyword>
<evidence type="ECO:0000256" key="4">
    <source>
        <dbReference type="ARBA" id="ARBA00023125"/>
    </source>
</evidence>
<accession>A0A7I7TYM4</accession>
<gene>
    <name evidence="10" type="primary">topoM</name>
    <name evidence="10" type="ORF">MPRF_11370</name>
</gene>
<evidence type="ECO:0000259" key="9">
    <source>
        <dbReference type="PROSITE" id="PS52040"/>
    </source>
</evidence>
<dbReference type="RefSeq" id="WP_163765712.1">
    <property type="nucleotide sequence ID" value="NZ_AP022598.1"/>
</dbReference>
<dbReference type="GO" id="GO:0003677">
    <property type="term" value="F:DNA binding"/>
    <property type="evidence" value="ECO:0007669"/>
    <property type="project" value="UniProtKB-UniRule"/>
</dbReference>
<dbReference type="InterPro" id="IPR013758">
    <property type="entry name" value="Topo_IIA_A/C_ab"/>
</dbReference>
<dbReference type="Gene3D" id="3.30.1360.40">
    <property type="match status" value="1"/>
</dbReference>
<name>A0A7I7TYM4_MYCPF</name>
<dbReference type="Gene3D" id="3.90.199.10">
    <property type="entry name" value="Topoisomerase II, domain 5"/>
    <property type="match status" value="1"/>
</dbReference>
<dbReference type="Pfam" id="PF00521">
    <property type="entry name" value="DNA_topoisoIV"/>
    <property type="match status" value="1"/>
</dbReference>
<dbReference type="CDD" id="cd00187">
    <property type="entry name" value="TOP4c"/>
    <property type="match status" value="1"/>
</dbReference>
<dbReference type="InterPro" id="IPR035516">
    <property type="entry name" value="Gyrase/topoIV_suA_C"/>
</dbReference>
<dbReference type="SUPFAM" id="SSF56719">
    <property type="entry name" value="Type II DNA topoisomerase"/>
    <property type="match status" value="1"/>
</dbReference>
<protein>
    <submittedName>
        <fullName evidence="10">Topoisomerase subunit TopoM</fullName>
    </submittedName>
</protein>
<keyword evidence="4 6" id="KW-0238">DNA-binding</keyword>
<dbReference type="PROSITE" id="PS52040">
    <property type="entry name" value="TOPO_IIA"/>
    <property type="match status" value="1"/>
</dbReference>
<dbReference type="InterPro" id="IPR013757">
    <property type="entry name" value="Topo_IIA_A_a_sf"/>
</dbReference>
<feature type="region of interest" description="Disordered" evidence="8">
    <location>
        <begin position="697"/>
        <end position="718"/>
    </location>
</feature>
<sequence>MTATLDIPEQNPDLVLEQSADDYWNHYQLTFALYSVSDRAIPSAFDGLKPGQRRLLYQMHESRLLPGNKPQKSSKVCSAVTGNLHPHGGASMYGAAALMAADFQRVKVIDGQGAFPRIQGDIPAADRYTEMRLSAPGAALTAELDSHAVPMVPTFDGEWIEPTVLPAQWPVLLCNGAVGIAEGWATKVPAHNPREIMAACRALLKTPNMTDDRLCKLIPGPDWGCGASVVGTAGLREYITTGRGQFTVRGTISVEGKNCIITELPPGVASNTVQDRIRALVESGEMSGVADMSDLTDRRNGLRIVVTAKRGHTAEQIRDQLLALTPLESTFAASLVALDENRVPRWWSVRELIAAFLSLRDSVVLHRSEYRLEKVSARRHLVAGLMKIHLDIDAAVAVIRGSETVDEARRGLQERFSIDEAQADYVLALQLRRLTKLDVIELQAEAEKLDAEFAELSELVANPDARRKVIDQELVETAKLFKGPEFDRRTVLDYDATPVSATNGEDGARERKVNTSWRLDDRGVFSDSHGDLLTSGLGWAVWSDGRIKFTTGGGLPYKTRDIPVAPDITGLVRSGVMPLGHHLALVTRRGRILRIDPAAVNPQGVAGNGVAGVKLAADDPEDTVIAALPLTCQNGEAILSVAEKSWKVTEVADIPVKGRGGAGVGFHPFVKGEGLLLAAAVSPTGYVRGKKTVRAENRAKAAVKGSGADVTPAPPPES</sequence>
<dbReference type="Gene3D" id="2.120.10.90">
    <property type="entry name" value="DNA gyrase/topoisomerase IV, subunit A, C-terminal"/>
    <property type="match status" value="1"/>
</dbReference>
<dbReference type="InterPro" id="IPR050220">
    <property type="entry name" value="Type_II_DNA_Topoisomerases"/>
</dbReference>
<feature type="domain" description="Topo IIA-type catalytic" evidence="9">
    <location>
        <begin position="41"/>
        <end position="507"/>
    </location>
</feature>
<dbReference type="EMBL" id="AP022598">
    <property type="protein sequence ID" value="BBY74238.1"/>
    <property type="molecule type" value="Genomic_DNA"/>
</dbReference>
<evidence type="ECO:0000256" key="7">
    <source>
        <dbReference type="SAM" id="Coils"/>
    </source>
</evidence>
<dbReference type="InterPro" id="IPR002205">
    <property type="entry name" value="Topo_IIA_dom_A"/>
</dbReference>
<feature type="active site" description="O-(5'-phospho-DNA)-tyrosine intermediate" evidence="6">
    <location>
        <position position="128"/>
    </location>
</feature>
<dbReference type="GO" id="GO:0005737">
    <property type="term" value="C:cytoplasm"/>
    <property type="evidence" value="ECO:0007669"/>
    <property type="project" value="TreeGrafter"/>
</dbReference>
<feature type="coiled-coil region" evidence="7">
    <location>
        <begin position="432"/>
        <end position="459"/>
    </location>
</feature>
<evidence type="ECO:0000256" key="2">
    <source>
        <dbReference type="ARBA" id="ARBA00008263"/>
    </source>
</evidence>
<organism evidence="10 11">
    <name type="scientific">Mycolicibacterium parafortuitum</name>
    <name type="common">Mycobacterium parafortuitum</name>
    <dbReference type="NCBI Taxonomy" id="39692"/>
    <lineage>
        <taxon>Bacteria</taxon>
        <taxon>Bacillati</taxon>
        <taxon>Actinomycetota</taxon>
        <taxon>Actinomycetes</taxon>
        <taxon>Mycobacteriales</taxon>
        <taxon>Mycobacteriaceae</taxon>
        <taxon>Mycolicibacterium</taxon>
    </lineage>
</organism>
<dbReference type="GO" id="GO:0009330">
    <property type="term" value="C:DNA topoisomerase type II (double strand cut, ATP-hydrolyzing) complex"/>
    <property type="evidence" value="ECO:0007669"/>
    <property type="project" value="TreeGrafter"/>
</dbReference>
<evidence type="ECO:0000313" key="11">
    <source>
        <dbReference type="Proteomes" id="UP000466554"/>
    </source>
</evidence>
<dbReference type="AlphaFoldDB" id="A0A7I7TYM4"/>
<dbReference type="SUPFAM" id="SSF101904">
    <property type="entry name" value="GyrA/ParC C-terminal domain-like"/>
    <property type="match status" value="1"/>
</dbReference>
<reference evidence="10 11" key="1">
    <citation type="journal article" date="2019" name="Emerg. Microbes Infect.">
        <title>Comprehensive subspecies identification of 175 nontuberculous mycobacteria species based on 7547 genomic profiles.</title>
        <authorList>
            <person name="Matsumoto Y."/>
            <person name="Kinjo T."/>
            <person name="Motooka D."/>
            <person name="Nabeya D."/>
            <person name="Jung N."/>
            <person name="Uechi K."/>
            <person name="Horii T."/>
            <person name="Iida T."/>
            <person name="Fujita J."/>
            <person name="Nakamura S."/>
        </authorList>
    </citation>
    <scope>NUCLEOTIDE SEQUENCE [LARGE SCALE GENOMIC DNA]</scope>
    <source>
        <strain evidence="10 11">JCM 6367</strain>
    </source>
</reference>